<evidence type="ECO:0000313" key="3">
    <source>
        <dbReference type="Proteomes" id="UP000025171"/>
    </source>
</evidence>
<gene>
    <name evidence="2" type="ORF">HJO_11802</name>
</gene>
<proteinExistence type="predicted"/>
<dbReference type="AlphaFoldDB" id="A0A059FM91"/>
<dbReference type="STRING" id="1280950.HJO_11802"/>
<comment type="caution">
    <text evidence="2">The sequence shown here is derived from an EMBL/GenBank/DDBJ whole genome shotgun (WGS) entry which is preliminary data.</text>
</comment>
<name>A0A059FM91_9PROT</name>
<dbReference type="Proteomes" id="UP000025171">
    <property type="component" value="Unassembled WGS sequence"/>
</dbReference>
<dbReference type="RefSeq" id="WP_156945607.1">
    <property type="nucleotide sequence ID" value="NZ_ARYK01000005.1"/>
</dbReference>
<organism evidence="2 3">
    <name type="scientific">Hyphomonas johnsonii MHS-2</name>
    <dbReference type="NCBI Taxonomy" id="1280950"/>
    <lineage>
        <taxon>Bacteria</taxon>
        <taxon>Pseudomonadati</taxon>
        <taxon>Pseudomonadota</taxon>
        <taxon>Alphaproteobacteria</taxon>
        <taxon>Hyphomonadales</taxon>
        <taxon>Hyphomonadaceae</taxon>
        <taxon>Hyphomonas</taxon>
    </lineage>
</organism>
<accession>A0A059FM91</accession>
<sequence>MASASRVGPGWKDVQLRDRFFFASALVLAALMVFLAIRPGIGALPTGPVAGDGTHYDKIVVQGNYLHKVFAGGNAKTELVEGDGGKKLLFVEAAAGVLRDQPELGPHFRLAGDLETQFSSMTIRVTVRMRPADDRGAMQAAVNYSAGRVGESGWQIFDLQPVFTDFSFDYDVPIAIGEQGVDYLGIRPVVPEKSRALLVERVTFERLGRWVESSQP</sequence>
<keyword evidence="1" id="KW-0812">Transmembrane</keyword>
<evidence type="ECO:0000256" key="1">
    <source>
        <dbReference type="SAM" id="Phobius"/>
    </source>
</evidence>
<protein>
    <submittedName>
        <fullName evidence="2">Uncharacterized protein</fullName>
    </submittedName>
</protein>
<dbReference type="eggNOG" id="ENOG5032F5J">
    <property type="taxonomic scope" value="Bacteria"/>
</dbReference>
<keyword evidence="3" id="KW-1185">Reference proteome</keyword>
<evidence type="ECO:0000313" key="2">
    <source>
        <dbReference type="EMBL" id="KCZ91800.1"/>
    </source>
</evidence>
<keyword evidence="1" id="KW-1133">Transmembrane helix</keyword>
<dbReference type="PATRIC" id="fig|1280950.3.peg.2366"/>
<reference evidence="2 3" key="1">
    <citation type="journal article" date="2014" name="Antonie Van Leeuwenhoek">
        <title>Hyphomonas beringensis sp. nov. and Hyphomonas chukchiensis sp. nov., isolated from surface seawater of the Bering Sea and Chukchi Sea.</title>
        <authorList>
            <person name="Li C."/>
            <person name="Lai Q."/>
            <person name="Li G."/>
            <person name="Dong C."/>
            <person name="Wang J."/>
            <person name="Liao Y."/>
            <person name="Shao Z."/>
        </authorList>
    </citation>
    <scope>NUCLEOTIDE SEQUENCE [LARGE SCALE GENOMIC DNA]</scope>
    <source>
        <strain evidence="2 3">MHS-2</strain>
    </source>
</reference>
<keyword evidence="1" id="KW-0472">Membrane</keyword>
<feature type="transmembrane region" description="Helical" evidence="1">
    <location>
        <begin position="20"/>
        <end position="37"/>
    </location>
</feature>
<dbReference type="OrthoDB" id="7631247at2"/>
<dbReference type="EMBL" id="ARYK01000005">
    <property type="protein sequence ID" value="KCZ91800.1"/>
    <property type="molecule type" value="Genomic_DNA"/>
</dbReference>